<dbReference type="Proteomes" id="UP001595967">
    <property type="component" value="Unassembled WGS sequence"/>
</dbReference>
<protein>
    <recommendedName>
        <fullName evidence="3">Helix-turn-helix domain-containing protein</fullName>
    </recommendedName>
</protein>
<evidence type="ECO:0000313" key="1">
    <source>
        <dbReference type="EMBL" id="MFC4623292.1"/>
    </source>
</evidence>
<dbReference type="RefSeq" id="WP_377727508.1">
    <property type="nucleotide sequence ID" value="NZ_JBHSEW010000014.1"/>
</dbReference>
<keyword evidence="2" id="KW-1185">Reference proteome</keyword>
<evidence type="ECO:0000313" key="2">
    <source>
        <dbReference type="Proteomes" id="UP001595967"/>
    </source>
</evidence>
<proteinExistence type="predicted"/>
<sequence length="286" mass="31272">MADVPAYGNSCLSLNSLISSTARRYPRGTGLYCTEIVLDFRMEQGGSGLSGFLQSASGRWLPLTQSPANSCCDQKPTVKTRDDAFLNEHLNAHRAAHRGRPLSHVQQIANALGVSRQHVNRLLLAGRIPGAYKLPSGEWRLFGSITVRRSVRGPGASYQRPRPVAPQHGKAGQSCWGYTLTGFWQVYDPHEHLPEQAKQYGNRIQQPENFDGKCIKAIGSAYGGTMDSFSTRQGYPGPAAEISIRHESPEALRAAVVSIVYQCGLAPSELRLVLCRNLARRVGNTS</sequence>
<reference evidence="2" key="1">
    <citation type="journal article" date="2019" name="Int. J. Syst. Evol. Microbiol.">
        <title>The Global Catalogue of Microorganisms (GCM) 10K type strain sequencing project: providing services to taxonomists for standard genome sequencing and annotation.</title>
        <authorList>
            <consortium name="The Broad Institute Genomics Platform"/>
            <consortium name="The Broad Institute Genome Sequencing Center for Infectious Disease"/>
            <person name="Wu L."/>
            <person name="Ma J."/>
        </authorList>
    </citation>
    <scope>NUCLEOTIDE SEQUENCE [LARGE SCALE GENOMIC DNA]</scope>
    <source>
        <strain evidence="2">JCM 11650</strain>
    </source>
</reference>
<name>A0ABV9H110_9BURK</name>
<dbReference type="EMBL" id="JBHSEW010000014">
    <property type="protein sequence ID" value="MFC4623292.1"/>
    <property type="molecule type" value="Genomic_DNA"/>
</dbReference>
<comment type="caution">
    <text evidence="1">The sequence shown here is derived from an EMBL/GenBank/DDBJ whole genome shotgun (WGS) entry which is preliminary data.</text>
</comment>
<evidence type="ECO:0008006" key="3">
    <source>
        <dbReference type="Google" id="ProtNLM"/>
    </source>
</evidence>
<organism evidence="1 2">
    <name type="scientific">Comamonas nitrativorans</name>
    <dbReference type="NCBI Taxonomy" id="108437"/>
    <lineage>
        <taxon>Bacteria</taxon>
        <taxon>Pseudomonadati</taxon>
        <taxon>Pseudomonadota</taxon>
        <taxon>Betaproteobacteria</taxon>
        <taxon>Burkholderiales</taxon>
        <taxon>Comamonadaceae</taxon>
        <taxon>Comamonas</taxon>
    </lineage>
</organism>
<gene>
    <name evidence="1" type="ORF">ACFO3A_13880</name>
</gene>
<accession>A0ABV9H110</accession>